<dbReference type="HAMAP" id="MF_00607">
    <property type="entry name" value="16SrRNA_methyltr_A"/>
    <property type="match status" value="1"/>
</dbReference>
<feature type="binding site" evidence="7 8">
    <location>
        <position position="100"/>
    </location>
    <ligand>
        <name>S-adenosyl-L-methionine</name>
        <dbReference type="ChEBI" id="CHEBI:59789"/>
    </ligand>
</feature>
<protein>
    <recommendedName>
        <fullName evidence="7">Ribosomal RNA small subunit methyltransferase A</fullName>
        <ecNumber evidence="7">2.1.1.182</ecNumber>
    </recommendedName>
    <alternativeName>
        <fullName evidence="7">16S rRNA (adenine(1518)-N(6)/adenine(1519)-N(6))-dimethyltransferase</fullName>
    </alternativeName>
    <alternativeName>
        <fullName evidence="7">16S rRNA dimethyladenosine transferase</fullName>
    </alternativeName>
    <alternativeName>
        <fullName evidence="7">16S rRNA dimethylase</fullName>
    </alternativeName>
    <alternativeName>
        <fullName evidence="7">S-adenosylmethionine-6-N', N'-adenosyl(rRNA) dimethyltransferase</fullName>
    </alternativeName>
</protein>
<feature type="binding site" evidence="7 8">
    <location>
        <position position="76"/>
    </location>
    <ligand>
        <name>S-adenosyl-L-methionine</name>
        <dbReference type="ChEBI" id="CHEBI:59789"/>
    </ligand>
</feature>
<dbReference type="PANTHER" id="PTHR11727:SF7">
    <property type="entry name" value="DIMETHYLADENOSINE TRANSFERASE-RELATED"/>
    <property type="match status" value="1"/>
</dbReference>
<evidence type="ECO:0000256" key="8">
    <source>
        <dbReference type="PROSITE-ProRule" id="PRU01026"/>
    </source>
</evidence>
<feature type="domain" description="Ribosomal RNA adenine methylase transferase N-terminal" evidence="9">
    <location>
        <begin position="35"/>
        <end position="204"/>
    </location>
</feature>
<dbReference type="EMBL" id="FNYK01000032">
    <property type="protein sequence ID" value="SEI89705.1"/>
    <property type="molecule type" value="Genomic_DNA"/>
</dbReference>
<proteinExistence type="inferred from homology"/>
<dbReference type="InterPro" id="IPR020598">
    <property type="entry name" value="rRNA_Ade_methylase_Trfase_N"/>
</dbReference>
<feature type="binding site" evidence="7 8">
    <location>
        <position position="123"/>
    </location>
    <ligand>
        <name>S-adenosyl-L-methionine</name>
        <dbReference type="ChEBI" id="CHEBI:59789"/>
    </ligand>
</feature>
<dbReference type="AlphaFoldDB" id="A0A1H6UNV5"/>
<keyword evidence="3 7" id="KW-0489">Methyltransferase</keyword>
<comment type="subcellular location">
    <subcellularLocation>
        <location evidence="7">Cytoplasm</location>
    </subcellularLocation>
</comment>
<dbReference type="InterPro" id="IPR029063">
    <property type="entry name" value="SAM-dependent_MTases_sf"/>
</dbReference>
<evidence type="ECO:0000256" key="7">
    <source>
        <dbReference type="HAMAP-Rule" id="MF_00607"/>
    </source>
</evidence>
<dbReference type="PROSITE" id="PS01131">
    <property type="entry name" value="RRNA_A_DIMETH"/>
    <property type="match status" value="1"/>
</dbReference>
<dbReference type="PROSITE" id="PS51689">
    <property type="entry name" value="SAM_RNA_A_N6_MT"/>
    <property type="match status" value="1"/>
</dbReference>
<comment type="similarity">
    <text evidence="7">Belongs to the class I-like SAM-binding methyltransferase superfamily. rRNA adenine N(6)-methyltransferase family. RsmA subfamily.</text>
</comment>
<evidence type="ECO:0000313" key="11">
    <source>
        <dbReference type="Proteomes" id="UP000183028"/>
    </source>
</evidence>
<dbReference type="Gene3D" id="3.40.50.150">
    <property type="entry name" value="Vaccinia Virus protein VP39"/>
    <property type="match status" value="1"/>
</dbReference>
<keyword evidence="4 7" id="KW-0808">Transferase</keyword>
<organism evidence="10 11">
    <name type="scientific">Sharpea azabuensis</name>
    <dbReference type="NCBI Taxonomy" id="322505"/>
    <lineage>
        <taxon>Bacteria</taxon>
        <taxon>Bacillati</taxon>
        <taxon>Bacillota</taxon>
        <taxon>Erysipelotrichia</taxon>
        <taxon>Erysipelotrichales</taxon>
        <taxon>Coprobacillaceae</taxon>
        <taxon>Sharpea</taxon>
    </lineage>
</organism>
<evidence type="ECO:0000259" key="9">
    <source>
        <dbReference type="SMART" id="SM00650"/>
    </source>
</evidence>
<dbReference type="GO" id="GO:0005829">
    <property type="term" value="C:cytosol"/>
    <property type="evidence" value="ECO:0007669"/>
    <property type="project" value="TreeGrafter"/>
</dbReference>
<dbReference type="Proteomes" id="UP000183028">
    <property type="component" value="Unassembled WGS sequence"/>
</dbReference>
<keyword evidence="6 7" id="KW-0694">RNA-binding</keyword>
<dbReference type="InterPro" id="IPR001737">
    <property type="entry name" value="KsgA/Erm"/>
</dbReference>
<dbReference type="NCBIfam" id="TIGR00755">
    <property type="entry name" value="ksgA"/>
    <property type="match status" value="1"/>
</dbReference>
<evidence type="ECO:0000256" key="1">
    <source>
        <dbReference type="ARBA" id="ARBA00022490"/>
    </source>
</evidence>
<comment type="catalytic activity">
    <reaction evidence="7">
        <text>adenosine(1518)/adenosine(1519) in 16S rRNA + 4 S-adenosyl-L-methionine = N(6)-dimethyladenosine(1518)/N(6)-dimethyladenosine(1519) in 16S rRNA + 4 S-adenosyl-L-homocysteine + 4 H(+)</text>
        <dbReference type="Rhea" id="RHEA:19609"/>
        <dbReference type="Rhea" id="RHEA-COMP:10232"/>
        <dbReference type="Rhea" id="RHEA-COMP:10233"/>
        <dbReference type="ChEBI" id="CHEBI:15378"/>
        <dbReference type="ChEBI" id="CHEBI:57856"/>
        <dbReference type="ChEBI" id="CHEBI:59789"/>
        <dbReference type="ChEBI" id="CHEBI:74411"/>
        <dbReference type="ChEBI" id="CHEBI:74493"/>
        <dbReference type="EC" id="2.1.1.182"/>
    </reaction>
</comment>
<name>A0A1H6UNV5_9FIRM</name>
<dbReference type="eggNOG" id="COG0030">
    <property type="taxonomic scope" value="Bacteria"/>
</dbReference>
<dbReference type="CDD" id="cd02440">
    <property type="entry name" value="AdoMet_MTases"/>
    <property type="match status" value="1"/>
</dbReference>
<dbReference type="RefSeq" id="WP_074732248.1">
    <property type="nucleotide sequence ID" value="NZ_FNYK01000032.1"/>
</dbReference>
<reference evidence="11" key="1">
    <citation type="submission" date="2016-10" db="EMBL/GenBank/DDBJ databases">
        <authorList>
            <person name="Varghese N."/>
        </authorList>
    </citation>
    <scope>NUCLEOTIDE SEQUENCE [LARGE SCALE GENOMIC DNA]</scope>
    <source>
        <strain evidence="11">DSM 20406</strain>
    </source>
</reference>
<evidence type="ECO:0000256" key="4">
    <source>
        <dbReference type="ARBA" id="ARBA00022679"/>
    </source>
</evidence>
<feature type="binding site" evidence="7 8">
    <location>
        <position position="28"/>
    </location>
    <ligand>
        <name>S-adenosyl-L-methionine</name>
        <dbReference type="ChEBI" id="CHEBI:59789"/>
    </ligand>
</feature>
<dbReference type="Pfam" id="PF00398">
    <property type="entry name" value="RrnaAD"/>
    <property type="match status" value="1"/>
</dbReference>
<dbReference type="STRING" id="322505.SAMN04487836_11133"/>
<dbReference type="Gene3D" id="1.10.8.100">
    <property type="entry name" value="Ribosomal RNA adenine dimethylase-like, domain 2"/>
    <property type="match status" value="1"/>
</dbReference>
<evidence type="ECO:0000256" key="5">
    <source>
        <dbReference type="ARBA" id="ARBA00022691"/>
    </source>
</evidence>
<dbReference type="InterPro" id="IPR011530">
    <property type="entry name" value="rRNA_adenine_dimethylase"/>
</dbReference>
<dbReference type="PANTHER" id="PTHR11727">
    <property type="entry name" value="DIMETHYLADENOSINE TRANSFERASE"/>
    <property type="match status" value="1"/>
</dbReference>
<keyword evidence="1 7" id="KW-0963">Cytoplasm</keyword>
<accession>A0A1H6UNV5</accession>
<dbReference type="InterPro" id="IPR023165">
    <property type="entry name" value="rRNA_Ade_diMease-like_C"/>
</dbReference>
<dbReference type="GO" id="GO:0003723">
    <property type="term" value="F:RNA binding"/>
    <property type="evidence" value="ECO:0007669"/>
    <property type="project" value="UniProtKB-UniRule"/>
</dbReference>
<dbReference type="GO" id="GO:0052908">
    <property type="term" value="F:16S rRNA (adenine(1518)-N(6)/adenine(1519)-N(6))-dimethyltransferase activity"/>
    <property type="evidence" value="ECO:0007669"/>
    <property type="project" value="UniProtKB-EC"/>
</dbReference>
<feature type="binding site" evidence="7 8">
    <location>
        <position position="55"/>
    </location>
    <ligand>
        <name>S-adenosyl-L-methionine</name>
        <dbReference type="ChEBI" id="CHEBI:59789"/>
    </ligand>
</feature>
<dbReference type="SUPFAM" id="SSF53335">
    <property type="entry name" value="S-adenosyl-L-methionine-dependent methyltransferases"/>
    <property type="match status" value="1"/>
</dbReference>
<dbReference type="InterPro" id="IPR020596">
    <property type="entry name" value="rRNA_Ade_Mease_Trfase_CS"/>
</dbReference>
<dbReference type="SMART" id="SM00650">
    <property type="entry name" value="rADc"/>
    <property type="match status" value="1"/>
</dbReference>
<feature type="binding site" evidence="7 8">
    <location>
        <position position="30"/>
    </location>
    <ligand>
        <name>S-adenosyl-L-methionine</name>
        <dbReference type="ChEBI" id="CHEBI:59789"/>
    </ligand>
</feature>
<keyword evidence="11" id="KW-1185">Reference proteome</keyword>
<keyword evidence="5 7" id="KW-0949">S-adenosyl-L-methionine</keyword>
<evidence type="ECO:0000256" key="6">
    <source>
        <dbReference type="ARBA" id="ARBA00022884"/>
    </source>
</evidence>
<keyword evidence="2 7" id="KW-0698">rRNA processing</keyword>
<sequence>MKNIAIRKNTQAILDQYDLNALKKYGQNFLVDANIIHKIAQQANITKETCVIEIGPGIGALTEELAHQAKHVIAFEIDERMKNVLDHELECHNVEVILQDFMKVNLEEVVSTIEEEDVCVVTNLPYYITTDIIKKVLTTPTRINRMVALIQKEVALKLTGEEKSPLSNMIDYVGDIKYCMTVGKSVFIPAPHVDSAVIRIYKERNMDPVLIEVLEAAFKQKRKTMNNNMKALFRNETAQVLAACNINPTKRAQELNIDDFMKLVEERRKRL</sequence>
<dbReference type="EC" id="2.1.1.182" evidence="7"/>
<evidence type="ECO:0000313" key="10">
    <source>
        <dbReference type="EMBL" id="SEI89705.1"/>
    </source>
</evidence>
<evidence type="ECO:0000256" key="2">
    <source>
        <dbReference type="ARBA" id="ARBA00022552"/>
    </source>
</evidence>
<evidence type="ECO:0000256" key="3">
    <source>
        <dbReference type="ARBA" id="ARBA00022603"/>
    </source>
</evidence>
<gene>
    <name evidence="7" type="primary">rsmA</name>
    <name evidence="7" type="synonym">ksgA</name>
    <name evidence="10" type="ORF">SAMN04487834_103220</name>
</gene>
<dbReference type="OrthoDB" id="9814755at2"/>
<comment type="function">
    <text evidence="7">Specifically dimethylates two adjacent adenosines (A1518 and A1519) in the loop of a conserved hairpin near the 3'-end of 16S rRNA in the 30S particle. May play a critical role in biogenesis of 30S subunits.</text>
</comment>